<reference evidence="4" key="1">
    <citation type="journal article" date="2019" name="Int. J. Syst. Evol. Microbiol.">
        <title>The Global Catalogue of Microorganisms (GCM) 10K type strain sequencing project: providing services to taxonomists for standard genome sequencing and annotation.</title>
        <authorList>
            <consortium name="The Broad Institute Genomics Platform"/>
            <consortium name="The Broad Institute Genome Sequencing Center for Infectious Disease"/>
            <person name="Wu L."/>
            <person name="Ma J."/>
        </authorList>
    </citation>
    <scope>NUCLEOTIDE SEQUENCE [LARGE SCALE GENOMIC DNA]</scope>
    <source>
        <strain evidence="4">CGMCC 4.1530</strain>
    </source>
</reference>
<evidence type="ECO:0000313" key="4">
    <source>
        <dbReference type="Proteomes" id="UP001596215"/>
    </source>
</evidence>
<evidence type="ECO:0000313" key="3">
    <source>
        <dbReference type="EMBL" id="MFC6362193.1"/>
    </source>
</evidence>
<keyword evidence="4" id="KW-1185">Reference proteome</keyword>
<feature type="domain" description="Chlorhexidine efflux transporter" evidence="2">
    <location>
        <begin position="71"/>
        <end position="131"/>
    </location>
</feature>
<dbReference type="Proteomes" id="UP001596215">
    <property type="component" value="Unassembled WGS sequence"/>
</dbReference>
<feature type="transmembrane region" description="Helical" evidence="1">
    <location>
        <begin position="107"/>
        <end position="128"/>
    </location>
</feature>
<organism evidence="3 4">
    <name type="scientific">Tatumella punctata</name>
    <dbReference type="NCBI Taxonomy" id="399969"/>
    <lineage>
        <taxon>Bacteria</taxon>
        <taxon>Pseudomonadati</taxon>
        <taxon>Pseudomonadota</taxon>
        <taxon>Gammaproteobacteria</taxon>
        <taxon>Enterobacterales</taxon>
        <taxon>Erwiniaceae</taxon>
        <taxon>Tatumella</taxon>
    </lineage>
</organism>
<name>A0ABW1VQX7_9GAMM</name>
<accession>A0ABW1VQX7</accession>
<feature type="domain" description="Chlorhexidine efflux transporter" evidence="2">
    <location>
        <begin position="4"/>
        <end position="66"/>
    </location>
</feature>
<feature type="transmembrane region" description="Helical" evidence="1">
    <location>
        <begin position="81"/>
        <end position="101"/>
    </location>
</feature>
<proteinExistence type="predicted"/>
<gene>
    <name evidence="3" type="ORF">ACFP73_08805</name>
</gene>
<feature type="transmembrane region" description="Helical" evidence="1">
    <location>
        <begin position="38"/>
        <end position="61"/>
    </location>
</feature>
<dbReference type="InterPro" id="IPR007896">
    <property type="entry name" value="BTP_bacteria"/>
</dbReference>
<comment type="caution">
    <text evidence="3">The sequence shown here is derived from an EMBL/GenBank/DDBJ whole genome shotgun (WGS) entry which is preliminary data.</text>
</comment>
<dbReference type="EMBL" id="JBHSUC010000009">
    <property type="protein sequence ID" value="MFC6362193.1"/>
    <property type="molecule type" value="Genomic_DNA"/>
</dbReference>
<keyword evidence="1" id="KW-1133">Transmembrane helix</keyword>
<protein>
    <submittedName>
        <fullName evidence="3">PACE efflux transporter</fullName>
    </submittedName>
</protein>
<feature type="transmembrane region" description="Helical" evidence="1">
    <location>
        <begin position="12"/>
        <end position="32"/>
    </location>
</feature>
<dbReference type="NCBIfam" id="NF033664">
    <property type="entry name" value="PACE_transport"/>
    <property type="match status" value="1"/>
</dbReference>
<evidence type="ECO:0000256" key="1">
    <source>
        <dbReference type="SAM" id="Phobius"/>
    </source>
</evidence>
<keyword evidence="1" id="KW-0812">Transmembrane</keyword>
<keyword evidence="1" id="KW-0472">Membrane</keyword>
<dbReference type="InterPro" id="IPR058208">
    <property type="entry name" value="PACE"/>
</dbReference>
<sequence length="142" mass="16228">MRTRSATERLLHTINYEFFALLITIPGAAWIMNKPVTGIGMTAIVLSLSAMVWNLIFNIFFDRFYPPQNPRSPAVRIVQAVGFEGGFVVFAVPVTAMMLSLDLLSALMLDIGFLLFYLPYTYLFNWCWDKLINAILVRRSNR</sequence>
<dbReference type="Pfam" id="PF05232">
    <property type="entry name" value="BTP"/>
    <property type="match status" value="2"/>
</dbReference>
<evidence type="ECO:0000259" key="2">
    <source>
        <dbReference type="Pfam" id="PF05232"/>
    </source>
</evidence>
<dbReference type="RefSeq" id="WP_212709040.1">
    <property type="nucleotide sequence ID" value="NZ_BAAAFW010000054.1"/>
</dbReference>